<name>A0A146GDR7_TERSA</name>
<gene>
    <name evidence="2" type="ORF">TSACC_23090</name>
</gene>
<evidence type="ECO:0000313" key="3">
    <source>
        <dbReference type="Proteomes" id="UP000076023"/>
    </source>
</evidence>
<accession>A0A146GDR7</accession>
<evidence type="ECO:0000313" key="2">
    <source>
        <dbReference type="EMBL" id="GAT34658.1"/>
    </source>
</evidence>
<reference evidence="3" key="1">
    <citation type="journal article" date="2017" name="Genome Announc.">
        <title>Draft Genome Sequence of Terrimicrobium sacchariphilum NM-5T, a Facultative Anaerobic Soil Bacterium of the Class Spartobacteria.</title>
        <authorList>
            <person name="Qiu Y.L."/>
            <person name="Tourlousse D.M."/>
            <person name="Matsuura N."/>
            <person name="Ohashi A."/>
            <person name="Sekiguchi Y."/>
        </authorList>
    </citation>
    <scope>NUCLEOTIDE SEQUENCE [LARGE SCALE GENOMIC DNA]</scope>
    <source>
        <strain evidence="3">NM-5</strain>
    </source>
</reference>
<dbReference type="RefSeq" id="WP_075080271.1">
    <property type="nucleotide sequence ID" value="NZ_BDCO01000002.1"/>
</dbReference>
<dbReference type="InterPro" id="IPR039448">
    <property type="entry name" value="Beta_helix"/>
</dbReference>
<dbReference type="InParanoid" id="A0A146GDR7"/>
<sequence>MNAVELQSYISEAYRAGQKRVVIPRGEYRLAKLPDDEACLFFRGLEDFEIDATNVTFLICGKAQSIRLERCRNVTLKGGVFRHEIPPFSQGRIEHVDQGRRWFDVRIDTGYLQDIDNPQYFFRPGTPKFVNIFDPNTRELKPGLDDLFFSEVQRIKAGWFRFVFAKPLAQRFQIKEGDLASWRGVVAPDLFLIECEGLQVTDMVIQSGSGFVIYEAGGNGGNVYRRCRIERGPAPKGGTERPLFSANADGFHSVSVRRGPQLVDCRFEHMNDDCIAIHGVSYLVLEADDRTLTVAAAPQSHPYYSEAGDTLRIYDENGASVDESKIISITPSPGYKITQDLSSFSQYENERKSGTLKVYTVVLDKACPARFPWFAVNADTQGSGFAIRNCRVGFNRPRGMLIQAGDGIIEGCTVEGSAIGGIIVAPDMHFWAEGDYARNLMIRDNVLRNVGIWTQIGAVNISCWWGRGYDRFTPAGGHQNVTVSGNIFENNDGLNVLVSSATNVSITNNRFISPGKNLEPYPFNAPEGALGWIVNSRNITVEGNAIINPGAYLKSEFVFSPPPANPPMNHEQ</sequence>
<dbReference type="InterPro" id="IPR006626">
    <property type="entry name" value="PbH1"/>
</dbReference>
<keyword evidence="3" id="KW-1185">Reference proteome</keyword>
<dbReference type="SUPFAM" id="SSF51126">
    <property type="entry name" value="Pectin lyase-like"/>
    <property type="match status" value="1"/>
</dbReference>
<dbReference type="Proteomes" id="UP000076023">
    <property type="component" value="Unassembled WGS sequence"/>
</dbReference>
<feature type="domain" description="Right handed beta helix" evidence="1">
    <location>
        <begin position="383"/>
        <end position="546"/>
    </location>
</feature>
<proteinExistence type="predicted"/>
<dbReference type="InterPro" id="IPR012334">
    <property type="entry name" value="Pectin_lyas_fold"/>
</dbReference>
<dbReference type="STRING" id="690879.TSACC_23090"/>
<evidence type="ECO:0000259" key="1">
    <source>
        <dbReference type="Pfam" id="PF13229"/>
    </source>
</evidence>
<dbReference type="InterPro" id="IPR011050">
    <property type="entry name" value="Pectin_lyase_fold/virulence"/>
</dbReference>
<organism evidence="2 3">
    <name type="scientific">Terrimicrobium sacchariphilum</name>
    <dbReference type="NCBI Taxonomy" id="690879"/>
    <lineage>
        <taxon>Bacteria</taxon>
        <taxon>Pseudomonadati</taxon>
        <taxon>Verrucomicrobiota</taxon>
        <taxon>Terrimicrobiia</taxon>
        <taxon>Terrimicrobiales</taxon>
        <taxon>Terrimicrobiaceae</taxon>
        <taxon>Terrimicrobium</taxon>
    </lineage>
</organism>
<dbReference type="AlphaFoldDB" id="A0A146GDR7"/>
<comment type="caution">
    <text evidence="2">The sequence shown here is derived from an EMBL/GenBank/DDBJ whole genome shotgun (WGS) entry which is preliminary data.</text>
</comment>
<dbReference type="EMBL" id="BDCO01000002">
    <property type="protein sequence ID" value="GAT34658.1"/>
    <property type="molecule type" value="Genomic_DNA"/>
</dbReference>
<dbReference type="Gene3D" id="2.160.20.10">
    <property type="entry name" value="Single-stranded right-handed beta-helix, Pectin lyase-like"/>
    <property type="match status" value="2"/>
</dbReference>
<protein>
    <submittedName>
        <fullName evidence="2">Right handed beta helix region</fullName>
    </submittedName>
</protein>
<dbReference type="Pfam" id="PF13229">
    <property type="entry name" value="Beta_helix"/>
    <property type="match status" value="1"/>
</dbReference>
<dbReference type="SMART" id="SM00710">
    <property type="entry name" value="PbH1"/>
    <property type="match status" value="7"/>
</dbReference>